<dbReference type="EMBL" id="GEZM01035421">
    <property type="protein sequence ID" value="JAV83243.1"/>
    <property type="molecule type" value="Transcribed_RNA"/>
</dbReference>
<dbReference type="PROSITE" id="PS50280">
    <property type="entry name" value="SET"/>
    <property type="match status" value="1"/>
</dbReference>
<dbReference type="InterPro" id="IPR001214">
    <property type="entry name" value="SET_dom"/>
</dbReference>
<dbReference type="SMART" id="SM00317">
    <property type="entry name" value="SET"/>
    <property type="match status" value="1"/>
</dbReference>
<dbReference type="EMBL" id="GEZM01035420">
    <property type="protein sequence ID" value="JAV83246.1"/>
    <property type="molecule type" value="Transcribed_RNA"/>
</dbReference>
<evidence type="ECO:0000313" key="2">
    <source>
        <dbReference type="EMBL" id="JAV83240.1"/>
    </source>
</evidence>
<dbReference type="GO" id="GO:0008170">
    <property type="term" value="F:N-methyltransferase activity"/>
    <property type="evidence" value="ECO:0007669"/>
    <property type="project" value="UniProtKB-ARBA"/>
</dbReference>
<dbReference type="EMBL" id="GEZM01035419">
    <property type="protein sequence ID" value="JAV83247.1"/>
    <property type="molecule type" value="Transcribed_RNA"/>
</dbReference>
<feature type="domain" description="SET" evidence="1">
    <location>
        <begin position="22"/>
        <end position="248"/>
    </location>
</feature>
<dbReference type="EMBL" id="GEZM01035430">
    <property type="protein sequence ID" value="JAV83227.1"/>
    <property type="molecule type" value="Transcribed_RNA"/>
</dbReference>
<dbReference type="EMBL" id="GEZM01035427">
    <property type="protein sequence ID" value="JAV83232.1"/>
    <property type="molecule type" value="Transcribed_RNA"/>
</dbReference>
<protein>
    <recommendedName>
        <fullName evidence="1">SET domain-containing protein</fullName>
    </recommendedName>
</protein>
<dbReference type="EMBL" id="GEZM01035423">
    <property type="protein sequence ID" value="JAV83240.1"/>
    <property type="molecule type" value="Transcribed_RNA"/>
</dbReference>
<dbReference type="EMBL" id="GEZM01035431">
    <property type="protein sequence ID" value="JAV83225.1"/>
    <property type="molecule type" value="Transcribed_RNA"/>
</dbReference>
<dbReference type="PANTHER" id="PTHR46455:SF3">
    <property type="entry name" value="SET AND MYND DOMAIN CONTAINING, ARTHROPOD-SPECIFIC, MEMBER 9, ISOFORM A-RELATED"/>
    <property type="match status" value="1"/>
</dbReference>
<dbReference type="EMBL" id="GEZM01035422">
    <property type="protein sequence ID" value="JAV83241.1"/>
    <property type="molecule type" value="Transcribed_RNA"/>
</dbReference>
<dbReference type="SUPFAM" id="SSF82199">
    <property type="entry name" value="SET domain"/>
    <property type="match status" value="1"/>
</dbReference>
<dbReference type="PANTHER" id="PTHR46455">
    <property type="entry name" value="SET AND MYND DOMAIN CONTAINING, ARTHROPOD-SPECIFIC, MEMBER 4, ISOFORM A"/>
    <property type="match status" value="1"/>
</dbReference>
<dbReference type="Gene3D" id="1.10.220.160">
    <property type="match status" value="1"/>
</dbReference>
<name>A0A1Y1MF86_PHOPY</name>
<dbReference type="Gene3D" id="2.170.270.10">
    <property type="entry name" value="SET domain"/>
    <property type="match status" value="1"/>
</dbReference>
<dbReference type="EMBL" id="GEZM01035413">
    <property type="protein sequence ID" value="JAV83259.1"/>
    <property type="molecule type" value="Transcribed_RNA"/>
</dbReference>
<dbReference type="InterPro" id="IPR053010">
    <property type="entry name" value="SET_SmydA-8"/>
</dbReference>
<dbReference type="EMBL" id="GEZM01035425">
    <property type="protein sequence ID" value="JAV83236.1"/>
    <property type="molecule type" value="Transcribed_RNA"/>
</dbReference>
<accession>A0A1Y1MF86</accession>
<dbReference type="EMBL" id="GEZM01035432">
    <property type="protein sequence ID" value="JAV83223.1"/>
    <property type="molecule type" value="Transcribed_RNA"/>
</dbReference>
<dbReference type="EMBL" id="GEZM01035415">
    <property type="protein sequence ID" value="JAV83256.1"/>
    <property type="molecule type" value="Transcribed_RNA"/>
</dbReference>
<dbReference type="GO" id="GO:0008757">
    <property type="term" value="F:S-adenosylmethionine-dependent methyltransferase activity"/>
    <property type="evidence" value="ECO:0007669"/>
    <property type="project" value="UniProtKB-ARBA"/>
</dbReference>
<dbReference type="CDD" id="cd20071">
    <property type="entry name" value="SET_SMYD"/>
    <property type="match status" value="1"/>
</dbReference>
<reference evidence="2" key="1">
    <citation type="journal article" date="2016" name="Sci. Rep.">
        <title>Molecular characterization of firefly nuptial gifts: a multi-omics approach sheds light on postcopulatory sexual selection.</title>
        <authorList>
            <person name="Al-Wathiqui N."/>
            <person name="Fallon T.R."/>
            <person name="South A."/>
            <person name="Weng J.K."/>
            <person name="Lewis S.M."/>
        </authorList>
    </citation>
    <scope>NUCLEOTIDE SEQUENCE</scope>
</reference>
<sequence length="475" mass="54945">MDELNYLITEHLKCSKIYEENAPWVIKNSNIGGRGLFANRDIEIGEVIYRDNAIILGPRSSMLCPMVCVSCYSQENLYPCSRNCGLPICSEKCENSDVHFQECQLLVGWKRECLYQEINSSLMKCLTPIRSLLLADNKKLLLNLLKSHHGAQHGYEVDILKGKLGLNFKEEEENLMRLTCTVLDANSFEVTVGNEEGRSGLRGLYPLSSLMNHSCSPNTMHNFDKHRNMIVKAAVFIEKGQELFHSYTRLIWGTPVRRTHLERTKHFFCTCSRCNDPTEFGTNISGIVCQKCGDVALPLYDSESHVEWKCATCKFVLSNDKVCLLFRVLGSRVSQFDECDDVEEILKFLKRQIRNYLPPSNQISIELKYRLVWILGHNPKYLWNDLSDDLLKEKEEICRELLKLLEMLRAGQSKMRGLILYELYRCMQEWKRRYRLADDHRALLEEAKEILKDDVNAPKEIQNGMEINSNMENGF</sequence>
<dbReference type="EMBL" id="GEZM01035434">
    <property type="protein sequence ID" value="JAV83220.1"/>
    <property type="molecule type" value="Transcribed_RNA"/>
</dbReference>
<dbReference type="InterPro" id="IPR046341">
    <property type="entry name" value="SET_dom_sf"/>
</dbReference>
<evidence type="ECO:0000259" key="1">
    <source>
        <dbReference type="PROSITE" id="PS50280"/>
    </source>
</evidence>
<dbReference type="EMBL" id="GEZM01035429">
    <property type="protein sequence ID" value="JAV83228.1"/>
    <property type="molecule type" value="Transcribed_RNA"/>
</dbReference>
<organism evidence="2">
    <name type="scientific">Photinus pyralis</name>
    <name type="common">Common eastern firefly</name>
    <name type="synonym">Lampyris pyralis</name>
    <dbReference type="NCBI Taxonomy" id="7054"/>
    <lineage>
        <taxon>Eukaryota</taxon>
        <taxon>Metazoa</taxon>
        <taxon>Ecdysozoa</taxon>
        <taxon>Arthropoda</taxon>
        <taxon>Hexapoda</taxon>
        <taxon>Insecta</taxon>
        <taxon>Pterygota</taxon>
        <taxon>Neoptera</taxon>
        <taxon>Endopterygota</taxon>
        <taxon>Coleoptera</taxon>
        <taxon>Polyphaga</taxon>
        <taxon>Elateriformia</taxon>
        <taxon>Elateroidea</taxon>
        <taxon>Lampyridae</taxon>
        <taxon>Lampyrinae</taxon>
        <taxon>Photinus</taxon>
    </lineage>
</organism>
<dbReference type="EMBL" id="GEZM01035414">
    <property type="protein sequence ID" value="JAV83258.1"/>
    <property type="molecule type" value="Transcribed_RNA"/>
</dbReference>
<dbReference type="Pfam" id="PF00856">
    <property type="entry name" value="SET"/>
    <property type="match status" value="1"/>
</dbReference>
<dbReference type="Gene3D" id="6.10.140.2220">
    <property type="match status" value="1"/>
</dbReference>
<dbReference type="AlphaFoldDB" id="A0A1Y1MF86"/>
<dbReference type="GO" id="GO:0008276">
    <property type="term" value="F:protein methyltransferase activity"/>
    <property type="evidence" value="ECO:0007669"/>
    <property type="project" value="UniProtKB-ARBA"/>
</dbReference>
<proteinExistence type="predicted"/>